<dbReference type="Proteomes" id="UP001244207">
    <property type="component" value="Unassembled WGS sequence"/>
</dbReference>
<dbReference type="RefSeq" id="XP_060359976.1">
    <property type="nucleotide sequence ID" value="XM_060512840.1"/>
</dbReference>
<dbReference type="GeneID" id="85396738"/>
<protein>
    <submittedName>
        <fullName evidence="1">Uncharacterized protein</fullName>
    </submittedName>
</protein>
<reference evidence="1" key="1">
    <citation type="submission" date="2021-12" db="EMBL/GenBank/DDBJ databases">
        <title>Comparative genomics, transcriptomics and evolutionary studies reveal genomic signatures of adaptation to plant cell wall in hemibiotrophic fungi.</title>
        <authorList>
            <consortium name="DOE Joint Genome Institute"/>
            <person name="Baroncelli R."/>
            <person name="Diaz J.F."/>
            <person name="Benocci T."/>
            <person name="Peng M."/>
            <person name="Battaglia E."/>
            <person name="Haridas S."/>
            <person name="Andreopoulos W."/>
            <person name="Labutti K."/>
            <person name="Pangilinan J."/>
            <person name="Floch G.L."/>
            <person name="Makela M.R."/>
            <person name="Henrissat B."/>
            <person name="Grigoriev I.V."/>
            <person name="Crouch J.A."/>
            <person name="De Vries R.P."/>
            <person name="Sukno S.A."/>
            <person name="Thon M.R."/>
        </authorList>
    </citation>
    <scope>NUCLEOTIDE SEQUENCE</scope>
    <source>
        <strain evidence="1">CBS 112980</strain>
    </source>
</reference>
<gene>
    <name evidence="1" type="ORF">BDZ83DRAFT_73034</name>
</gene>
<organism evidence="1 2">
    <name type="scientific">Glomerella acutata</name>
    <name type="common">Colletotrichum acutatum</name>
    <dbReference type="NCBI Taxonomy" id="27357"/>
    <lineage>
        <taxon>Eukaryota</taxon>
        <taxon>Fungi</taxon>
        <taxon>Dikarya</taxon>
        <taxon>Ascomycota</taxon>
        <taxon>Pezizomycotina</taxon>
        <taxon>Sordariomycetes</taxon>
        <taxon>Hypocreomycetidae</taxon>
        <taxon>Glomerellales</taxon>
        <taxon>Glomerellaceae</taxon>
        <taxon>Colletotrichum</taxon>
        <taxon>Colletotrichum acutatum species complex</taxon>
    </lineage>
</organism>
<name>A0AAD8UEB5_GLOAC</name>
<accession>A0AAD8UEB5</accession>
<dbReference type="EMBL" id="JAHMHS010000130">
    <property type="protein sequence ID" value="KAK1714514.1"/>
    <property type="molecule type" value="Genomic_DNA"/>
</dbReference>
<evidence type="ECO:0000313" key="1">
    <source>
        <dbReference type="EMBL" id="KAK1714514.1"/>
    </source>
</evidence>
<keyword evidence="2" id="KW-1185">Reference proteome</keyword>
<evidence type="ECO:0000313" key="2">
    <source>
        <dbReference type="Proteomes" id="UP001244207"/>
    </source>
</evidence>
<proteinExistence type="predicted"/>
<comment type="caution">
    <text evidence="1">The sequence shown here is derived from an EMBL/GenBank/DDBJ whole genome shotgun (WGS) entry which is preliminary data.</text>
</comment>
<sequence length="122" mass="13469">MTQISSLACLMLALRTTHNNTHSRVSPNARLTPEIQLQPRGRMAADVIDANEAAGIHNRLAPSGMIPVDNFNNRRHGSSFMKMVGPARQLAVNSSPSNRKWSAVYWPSLIELIQNACLPIPR</sequence>
<dbReference type="AlphaFoldDB" id="A0AAD8UEB5"/>